<evidence type="ECO:0000259" key="15">
    <source>
        <dbReference type="Pfam" id="PF12705"/>
    </source>
</evidence>
<accession>A0A844F654</accession>
<organism evidence="17 18">
    <name type="scientific">Clostridium scindens (strain JCM 10418 / VPI 12708)</name>
    <dbReference type="NCBI Taxonomy" id="29347"/>
    <lineage>
        <taxon>Bacteria</taxon>
        <taxon>Bacillati</taxon>
        <taxon>Bacillota</taxon>
        <taxon>Clostridia</taxon>
        <taxon>Lachnospirales</taxon>
        <taxon>Lachnospiraceae</taxon>
    </lineage>
</organism>
<dbReference type="InterPro" id="IPR014140">
    <property type="entry name" value="DNA_helicase_suAddB"/>
</dbReference>
<dbReference type="PANTHER" id="PTHR30591">
    <property type="entry name" value="RECBCD ENZYME SUBUNIT RECC"/>
    <property type="match status" value="1"/>
</dbReference>
<dbReference type="EMBL" id="VUMB01000019">
    <property type="protein sequence ID" value="MSS40733.1"/>
    <property type="molecule type" value="Genomic_DNA"/>
</dbReference>
<evidence type="ECO:0000256" key="9">
    <source>
        <dbReference type="ARBA" id="ARBA00022840"/>
    </source>
</evidence>
<evidence type="ECO:0000256" key="12">
    <source>
        <dbReference type="ARBA" id="ARBA00023125"/>
    </source>
</evidence>
<keyword evidence="8 17" id="KW-0269">Exonuclease</keyword>
<evidence type="ECO:0000256" key="2">
    <source>
        <dbReference type="ARBA" id="ARBA00022722"/>
    </source>
</evidence>
<keyword evidence="1" id="KW-0004">4Fe-4S</keyword>
<dbReference type="PANTHER" id="PTHR30591:SF1">
    <property type="entry name" value="RECBCD ENZYME SUBUNIT RECC"/>
    <property type="match status" value="1"/>
</dbReference>
<keyword evidence="12" id="KW-0238">DNA-binding</keyword>
<dbReference type="GO" id="GO:0005524">
    <property type="term" value="F:ATP binding"/>
    <property type="evidence" value="ECO:0007669"/>
    <property type="project" value="UniProtKB-KW"/>
</dbReference>
<feature type="compositionally biased region" description="Basic and acidic residues" evidence="14">
    <location>
        <begin position="1119"/>
        <end position="1141"/>
    </location>
</feature>
<dbReference type="Pfam" id="PF21445">
    <property type="entry name" value="ADDB_N"/>
    <property type="match status" value="1"/>
</dbReference>
<evidence type="ECO:0000256" key="6">
    <source>
        <dbReference type="ARBA" id="ARBA00022801"/>
    </source>
</evidence>
<sequence>MPLQFIFGPSGSGKSYHLYHQIIDESRIHQEQNYIVLVPEQFTMQTQKDLVNMHPCHGIMNIDVLSFVRLSYRVFEETGGGTLPVLDDEGKNLILRKIAGDYEGELKVLGGNMKKLGYVSEVKSVISEFAQYDITEEELERVMETAGEESRLYYKLKDIQVLYRGFMEYLEKKYITKEELLDVLSQMVCKSDMLKNSTVVLDGFTGFTPVQNRLLLELMIHCRKVVITVTMDDREDPYVYQHPYQLFGLGKHMVTTLMRLARDHRISVDEPVCLYGRPPYRFKDHDSLAFLERNLFRYHGKGFGKEPESIGIHVTRNPKEEAMAVAGAIRALVRKEGYRYREIGVIVSNMDVYGDDLEQAFAMYEIPAFMDHKRSILLNSFVEYIRSLLDMAEQNFTYESVFRFLRTNLAGFNFDEVDRLENYVIGLGIKGYKRWQEKWVRRLKGMEEEELEALNHCRIILVEKVDGLLYVLKQRSKTVRDITRALYEFMVREDLQVKLAALEERFQAEGELALAKEYAQVYRIVIELFDKFVELLGDEKVSLNEYCKLLDAGLEEARVGVIPPSVDQVVAGDVQRTRLKDIKALFFVGANDTYLPGSLLRTGLLSERDREKFARERLSLSPGGKEQAYIQKFYLYMNLTKPSEQLNIYYSKVSADGKSIRPSYLIQELRRLFPLLPVQDEEGRALALREITEKMGIGYLIRGFQGNGEGMDAAWKELYTWYKKSPKWQSKVESLLKAGYYRRPMDGLTEAVAKRLYGEEFEDSITRMERFQTCAFAHFLTYGLNLQERQEYDFQAVDMGNVCHNALERFSRKVEKEGCGWVGLKEEKRASFIDESVEEAITDYGNSVLYSSARNEYMIVRMKRMLERTVWALTKQLSAGDFQPSAYEFRFANGKIDRIDTCEDGDKVYVKVLDYKTGSKAFDVVALYHGLQLQLMVYMEAAVKAEQKKHKEQEVVPAGVFYYRIQDPLVDKQEEAAVEEALLKELKPDGMINLKDEVLQHLEHRTEGESLAVPVKFNKNGSLAKSSKAVPEEEFQIMMRHAARKVEETRQSILRGETKASPYRRGQETGCDYCKYRHVCGFDVKVPGYAYRDIGKMSKEEAIAAMNQAASGSTVNGKNADRKSADKKNADGREAASKGEE</sequence>
<reference evidence="17 18" key="1">
    <citation type="submission" date="2019-08" db="EMBL/GenBank/DDBJ databases">
        <title>In-depth cultivation of the pig gut microbiome towards novel bacterial diversity and tailored functional studies.</title>
        <authorList>
            <person name="Wylensek D."/>
            <person name="Hitch T.C.A."/>
            <person name="Clavel T."/>
        </authorList>
    </citation>
    <scope>NUCLEOTIDE SEQUENCE [LARGE SCALE GENOMIC DNA]</scope>
    <source>
        <strain evidence="17 18">BL-389-WT-3D</strain>
    </source>
</reference>
<keyword evidence="10" id="KW-0408">Iron</keyword>
<dbReference type="Pfam" id="PF12705">
    <property type="entry name" value="PDDEXK_1"/>
    <property type="match status" value="1"/>
</dbReference>
<evidence type="ECO:0000256" key="3">
    <source>
        <dbReference type="ARBA" id="ARBA00022723"/>
    </source>
</evidence>
<dbReference type="InterPro" id="IPR038726">
    <property type="entry name" value="PDDEXK_AddAB-type"/>
</dbReference>
<keyword evidence="6" id="KW-0378">Hydrolase</keyword>
<keyword evidence="13" id="KW-0234">DNA repair</keyword>
<dbReference type="InterPro" id="IPR027417">
    <property type="entry name" value="P-loop_NTPase"/>
</dbReference>
<evidence type="ECO:0000256" key="11">
    <source>
        <dbReference type="ARBA" id="ARBA00023014"/>
    </source>
</evidence>
<keyword evidence="5" id="KW-0227">DNA damage</keyword>
<dbReference type="GO" id="GO:0004386">
    <property type="term" value="F:helicase activity"/>
    <property type="evidence" value="ECO:0007669"/>
    <property type="project" value="UniProtKB-KW"/>
</dbReference>
<evidence type="ECO:0000256" key="14">
    <source>
        <dbReference type="SAM" id="MobiDB-lite"/>
    </source>
</evidence>
<dbReference type="AlphaFoldDB" id="A0A844F654"/>
<keyword evidence="4" id="KW-0547">Nucleotide-binding</keyword>
<dbReference type="GO" id="GO:0051539">
    <property type="term" value="F:4 iron, 4 sulfur cluster binding"/>
    <property type="evidence" value="ECO:0007669"/>
    <property type="project" value="UniProtKB-KW"/>
</dbReference>
<feature type="region of interest" description="Disordered" evidence="14">
    <location>
        <begin position="1109"/>
        <end position="1141"/>
    </location>
</feature>
<keyword evidence="2" id="KW-0540">Nuclease</keyword>
<dbReference type="RefSeq" id="WP_154322365.1">
    <property type="nucleotide sequence ID" value="NZ_CP045695.1"/>
</dbReference>
<evidence type="ECO:0000256" key="7">
    <source>
        <dbReference type="ARBA" id="ARBA00022806"/>
    </source>
</evidence>
<dbReference type="GO" id="GO:0046872">
    <property type="term" value="F:metal ion binding"/>
    <property type="evidence" value="ECO:0007669"/>
    <property type="project" value="UniProtKB-KW"/>
</dbReference>
<evidence type="ECO:0000256" key="10">
    <source>
        <dbReference type="ARBA" id="ARBA00023004"/>
    </source>
</evidence>
<evidence type="ECO:0000256" key="4">
    <source>
        <dbReference type="ARBA" id="ARBA00022741"/>
    </source>
</evidence>
<dbReference type="NCBIfam" id="TIGR02773">
    <property type="entry name" value="addB_Gpos"/>
    <property type="match status" value="1"/>
</dbReference>
<comment type="caution">
    <text evidence="17">The sequence shown here is derived from an EMBL/GenBank/DDBJ whole genome shotgun (WGS) entry which is preliminary data.</text>
</comment>
<gene>
    <name evidence="17" type="primary">addB</name>
    <name evidence="17" type="ORF">FYJ37_10335</name>
</gene>
<dbReference type="Gene3D" id="3.40.50.300">
    <property type="entry name" value="P-loop containing nucleotide triphosphate hydrolases"/>
    <property type="match status" value="3"/>
</dbReference>
<feature type="domain" description="ATP-dependent helicase/deoxyribonuclease subunit B N-terminal" evidence="16">
    <location>
        <begin position="5"/>
        <end position="292"/>
    </location>
</feature>
<dbReference type="GO" id="GO:0004527">
    <property type="term" value="F:exonuclease activity"/>
    <property type="evidence" value="ECO:0007669"/>
    <property type="project" value="UniProtKB-KW"/>
</dbReference>
<dbReference type="Gene3D" id="3.90.320.10">
    <property type="match status" value="1"/>
</dbReference>
<evidence type="ECO:0000256" key="8">
    <source>
        <dbReference type="ARBA" id="ARBA00022839"/>
    </source>
</evidence>
<dbReference type="InterPro" id="IPR011604">
    <property type="entry name" value="PDDEXK-like_dom_sf"/>
</dbReference>
<keyword evidence="11" id="KW-0411">Iron-sulfur</keyword>
<evidence type="ECO:0000256" key="5">
    <source>
        <dbReference type="ARBA" id="ARBA00022763"/>
    </source>
</evidence>
<evidence type="ECO:0000259" key="16">
    <source>
        <dbReference type="Pfam" id="PF21445"/>
    </source>
</evidence>
<evidence type="ECO:0000313" key="17">
    <source>
        <dbReference type="EMBL" id="MSS40733.1"/>
    </source>
</evidence>
<dbReference type="GO" id="GO:0000724">
    <property type="term" value="P:double-strand break repair via homologous recombination"/>
    <property type="evidence" value="ECO:0007669"/>
    <property type="project" value="InterPro"/>
</dbReference>
<dbReference type="Proteomes" id="UP000462363">
    <property type="component" value="Unassembled WGS sequence"/>
</dbReference>
<evidence type="ECO:0000313" key="18">
    <source>
        <dbReference type="Proteomes" id="UP000462363"/>
    </source>
</evidence>
<dbReference type="InterPro" id="IPR049035">
    <property type="entry name" value="ADDB_N"/>
</dbReference>
<evidence type="ECO:0000256" key="1">
    <source>
        <dbReference type="ARBA" id="ARBA00022485"/>
    </source>
</evidence>
<protein>
    <submittedName>
        <fullName evidence="17">Helicase-exonuclease AddAB subunit AddB</fullName>
    </submittedName>
</protein>
<feature type="domain" description="PD-(D/E)XK endonuclease-like" evidence="15">
    <location>
        <begin position="764"/>
        <end position="1080"/>
    </location>
</feature>
<evidence type="ECO:0000256" key="13">
    <source>
        <dbReference type="ARBA" id="ARBA00023204"/>
    </source>
</evidence>
<name>A0A844F654_CLOSV</name>
<keyword evidence="3" id="KW-0479">Metal-binding</keyword>
<proteinExistence type="predicted"/>
<keyword evidence="9" id="KW-0067">ATP-binding</keyword>
<dbReference type="GO" id="GO:0003677">
    <property type="term" value="F:DNA binding"/>
    <property type="evidence" value="ECO:0007669"/>
    <property type="project" value="UniProtKB-KW"/>
</dbReference>
<dbReference type="SUPFAM" id="SSF52540">
    <property type="entry name" value="P-loop containing nucleoside triphosphate hydrolases"/>
    <property type="match status" value="1"/>
</dbReference>
<keyword evidence="7 17" id="KW-0347">Helicase</keyword>